<evidence type="ECO:0000313" key="3">
    <source>
        <dbReference type="EMBL" id="MBK1788958.1"/>
    </source>
</evidence>
<evidence type="ECO:0000256" key="1">
    <source>
        <dbReference type="ARBA" id="ARBA00022723"/>
    </source>
</evidence>
<gene>
    <name evidence="3" type="ORF">JHE00_31900</name>
</gene>
<dbReference type="InterPro" id="IPR050963">
    <property type="entry name" value="Sirohydro_Cobaltochel/CbiX"/>
</dbReference>
<dbReference type="AlphaFoldDB" id="A0A934QYM3"/>
<dbReference type="SUPFAM" id="SSF53800">
    <property type="entry name" value="Chelatase"/>
    <property type="match status" value="2"/>
</dbReference>
<dbReference type="Pfam" id="PF01903">
    <property type="entry name" value="CbiX"/>
    <property type="match status" value="1"/>
</dbReference>
<reference evidence="3" key="1">
    <citation type="submission" date="2020-12" db="EMBL/GenBank/DDBJ databases">
        <title>Prauserella sp. ASG 168, a novel actinomycete isolated from cave rock.</title>
        <authorList>
            <person name="Suriyachadkun C."/>
        </authorList>
    </citation>
    <scope>NUCLEOTIDE SEQUENCE</scope>
    <source>
        <strain evidence="3">ASG 168</strain>
    </source>
</reference>
<name>A0A934QYM3_9PSEU</name>
<proteinExistence type="predicted"/>
<dbReference type="InterPro" id="IPR002762">
    <property type="entry name" value="CbiX-like"/>
</dbReference>
<dbReference type="EMBL" id="JAENJH010000012">
    <property type="protein sequence ID" value="MBK1788958.1"/>
    <property type="molecule type" value="Genomic_DNA"/>
</dbReference>
<evidence type="ECO:0000313" key="4">
    <source>
        <dbReference type="Proteomes" id="UP000635245"/>
    </source>
</evidence>
<protein>
    <submittedName>
        <fullName evidence="3">Sirohydrochlorin chelatase</fullName>
    </submittedName>
</protein>
<evidence type="ECO:0000256" key="2">
    <source>
        <dbReference type="ARBA" id="ARBA00023239"/>
    </source>
</evidence>
<dbReference type="PANTHER" id="PTHR33542">
    <property type="entry name" value="SIROHYDROCHLORIN FERROCHELATASE, CHLOROPLASTIC"/>
    <property type="match status" value="1"/>
</dbReference>
<dbReference type="GO" id="GO:0016829">
    <property type="term" value="F:lyase activity"/>
    <property type="evidence" value="ECO:0007669"/>
    <property type="project" value="UniProtKB-KW"/>
</dbReference>
<keyword evidence="2" id="KW-0456">Lyase</keyword>
<accession>A0A934QYM3</accession>
<sequence length="282" mass="29002">MIVLAAHGTRDPAGPRVIERLAAGVRARGVDVEVAYADVRAPDVTTVLDAVDRPAVVVPAFLASGYHVRVDIPAQVRASRNTDVVVAEAFGPAPELLDALHDRLCEAGFRPGDAVVLAAAGSSDSRALGDVAAAAHALAGRLRTPVRVGYAATATPSVADVVSDVRSDGEWAIGVETRGERVAAADSVRAGSSRLDNAVTRRVCVGSAPRDTTGANSAEANGVAANRSRVAVASWLLAPGLFQRRVAAAGADVTAEPLGAHPAIIDLVLRRYRDALRASHAA</sequence>
<organism evidence="3 4">
    <name type="scientific">Prauserella cavernicola</name>
    <dbReference type="NCBI Taxonomy" id="2800127"/>
    <lineage>
        <taxon>Bacteria</taxon>
        <taxon>Bacillati</taxon>
        <taxon>Actinomycetota</taxon>
        <taxon>Actinomycetes</taxon>
        <taxon>Pseudonocardiales</taxon>
        <taxon>Pseudonocardiaceae</taxon>
        <taxon>Prauserella</taxon>
    </lineage>
</organism>
<keyword evidence="4" id="KW-1185">Reference proteome</keyword>
<dbReference type="Gene3D" id="3.40.50.1400">
    <property type="match status" value="2"/>
</dbReference>
<keyword evidence="1" id="KW-0479">Metal-binding</keyword>
<dbReference type="Proteomes" id="UP000635245">
    <property type="component" value="Unassembled WGS sequence"/>
</dbReference>
<comment type="caution">
    <text evidence="3">The sequence shown here is derived from an EMBL/GenBank/DDBJ whole genome shotgun (WGS) entry which is preliminary data.</text>
</comment>
<dbReference type="PANTHER" id="PTHR33542:SF5">
    <property type="entry name" value="FERROCHELATASE CHE1"/>
    <property type="match status" value="1"/>
</dbReference>
<dbReference type="GO" id="GO:0046872">
    <property type="term" value="F:metal ion binding"/>
    <property type="evidence" value="ECO:0007669"/>
    <property type="project" value="UniProtKB-KW"/>
</dbReference>
<dbReference type="CDD" id="cd03416">
    <property type="entry name" value="CbiX_SirB_N"/>
    <property type="match status" value="1"/>
</dbReference>
<dbReference type="RefSeq" id="WP_200325382.1">
    <property type="nucleotide sequence ID" value="NZ_JAENJH010000012.1"/>
</dbReference>